<reference evidence="1 2" key="2">
    <citation type="journal article" date="2017" name="Nature">
        <title>The Apostasia genome and the evolution of orchids.</title>
        <authorList>
            <person name="Zhang G.Q."/>
            <person name="Liu K.W."/>
            <person name="Li Z."/>
            <person name="Lohaus R."/>
            <person name="Hsiao Y.Y."/>
            <person name="Niu S.C."/>
            <person name="Wang J.Y."/>
            <person name="Lin Y.C."/>
            <person name="Xu Q."/>
            <person name="Chen L.J."/>
            <person name="Yoshida K."/>
            <person name="Fujiwara S."/>
            <person name="Wang Z.W."/>
            <person name="Zhang Y.Q."/>
            <person name="Mitsuda N."/>
            <person name="Wang M."/>
            <person name="Liu G.H."/>
            <person name="Pecoraro L."/>
            <person name="Huang H.X."/>
            <person name="Xiao X.J."/>
            <person name="Lin M."/>
            <person name="Wu X.Y."/>
            <person name="Wu W.L."/>
            <person name="Chen Y.Y."/>
            <person name="Chang S.B."/>
            <person name="Sakamoto S."/>
            <person name="Ohme-Takagi M."/>
            <person name="Yagi M."/>
            <person name="Zeng S.J."/>
            <person name="Shen C.Y."/>
            <person name="Yeh C.M."/>
            <person name="Luo Y.B."/>
            <person name="Tsai W.C."/>
            <person name="Van de Peer Y."/>
            <person name="Liu Z.J."/>
        </authorList>
    </citation>
    <scope>NUCLEOTIDE SEQUENCE [LARGE SCALE GENOMIC DNA]</scope>
    <source>
        <tissue evidence="1">The whole plant</tissue>
    </source>
</reference>
<reference evidence="1 2" key="1">
    <citation type="journal article" date="2016" name="Sci. Rep.">
        <title>The Dendrobium catenatum Lindl. genome sequence provides insights into polysaccharide synthase, floral development and adaptive evolution.</title>
        <authorList>
            <person name="Zhang G.Q."/>
            <person name="Xu Q."/>
            <person name="Bian C."/>
            <person name="Tsai W.C."/>
            <person name="Yeh C.M."/>
            <person name="Liu K.W."/>
            <person name="Yoshida K."/>
            <person name="Zhang L.S."/>
            <person name="Chang S.B."/>
            <person name="Chen F."/>
            <person name="Shi Y."/>
            <person name="Su Y.Y."/>
            <person name="Zhang Y.Q."/>
            <person name="Chen L.J."/>
            <person name="Yin Y."/>
            <person name="Lin M."/>
            <person name="Huang H."/>
            <person name="Deng H."/>
            <person name="Wang Z.W."/>
            <person name="Zhu S.L."/>
            <person name="Zhao X."/>
            <person name="Deng C."/>
            <person name="Niu S.C."/>
            <person name="Huang J."/>
            <person name="Wang M."/>
            <person name="Liu G.H."/>
            <person name="Yang H.J."/>
            <person name="Xiao X.J."/>
            <person name="Hsiao Y.Y."/>
            <person name="Wu W.L."/>
            <person name="Chen Y.Y."/>
            <person name="Mitsuda N."/>
            <person name="Ohme-Takagi M."/>
            <person name="Luo Y.B."/>
            <person name="Van de Peer Y."/>
            <person name="Liu Z.J."/>
        </authorList>
    </citation>
    <scope>NUCLEOTIDE SEQUENCE [LARGE SCALE GENOMIC DNA]</scope>
    <source>
        <tissue evidence="1">The whole plant</tissue>
    </source>
</reference>
<dbReference type="AlphaFoldDB" id="A0A2I0VBI5"/>
<protein>
    <submittedName>
        <fullName evidence="1">Uncharacterized protein</fullName>
    </submittedName>
</protein>
<evidence type="ECO:0000313" key="1">
    <source>
        <dbReference type="EMBL" id="PKU60772.1"/>
    </source>
</evidence>
<dbReference type="Proteomes" id="UP000233837">
    <property type="component" value="Unassembled WGS sequence"/>
</dbReference>
<dbReference type="EMBL" id="KZ503886">
    <property type="protein sequence ID" value="PKU60772.1"/>
    <property type="molecule type" value="Genomic_DNA"/>
</dbReference>
<organism evidence="1 2">
    <name type="scientific">Dendrobium catenatum</name>
    <dbReference type="NCBI Taxonomy" id="906689"/>
    <lineage>
        <taxon>Eukaryota</taxon>
        <taxon>Viridiplantae</taxon>
        <taxon>Streptophyta</taxon>
        <taxon>Embryophyta</taxon>
        <taxon>Tracheophyta</taxon>
        <taxon>Spermatophyta</taxon>
        <taxon>Magnoliopsida</taxon>
        <taxon>Liliopsida</taxon>
        <taxon>Asparagales</taxon>
        <taxon>Orchidaceae</taxon>
        <taxon>Epidendroideae</taxon>
        <taxon>Malaxideae</taxon>
        <taxon>Dendrobiinae</taxon>
        <taxon>Dendrobium</taxon>
    </lineage>
</organism>
<name>A0A2I0VBI5_9ASPA</name>
<evidence type="ECO:0000313" key="2">
    <source>
        <dbReference type="Proteomes" id="UP000233837"/>
    </source>
</evidence>
<proteinExistence type="predicted"/>
<gene>
    <name evidence="1" type="ORF">MA16_Dca024948</name>
</gene>
<keyword evidence="2" id="KW-1185">Reference proteome</keyword>
<accession>A0A2I0VBI5</accession>
<sequence length="103" mass="10836">MALNSLVLVDSNSGARNGEFLFSSVLASGAGIEASLALRETCSIPWVILYNSLFEDGSVADPLVAITWAAADTLVAGDRLLFVEPPSSASLSENTSRERCSRS</sequence>